<organism evidence="1">
    <name type="scientific">Rhizophora mucronata</name>
    <name type="common">Asiatic mangrove</name>
    <dbReference type="NCBI Taxonomy" id="61149"/>
    <lineage>
        <taxon>Eukaryota</taxon>
        <taxon>Viridiplantae</taxon>
        <taxon>Streptophyta</taxon>
        <taxon>Embryophyta</taxon>
        <taxon>Tracheophyta</taxon>
        <taxon>Spermatophyta</taxon>
        <taxon>Magnoliopsida</taxon>
        <taxon>eudicotyledons</taxon>
        <taxon>Gunneridae</taxon>
        <taxon>Pentapetalae</taxon>
        <taxon>rosids</taxon>
        <taxon>fabids</taxon>
        <taxon>Malpighiales</taxon>
        <taxon>Rhizophoraceae</taxon>
        <taxon>Rhizophora</taxon>
    </lineage>
</organism>
<evidence type="ECO:0000313" key="1">
    <source>
        <dbReference type="EMBL" id="MBW91192.1"/>
    </source>
</evidence>
<sequence length="73" mass="8549">MVFPYKVWLKNRAHVQKQHTCHVPSTPSRKRSSQVTIVCSSTMSFDVQKFKSDIFSLRTKELMCCLNYVFCCL</sequence>
<name>A0A2P2JCK2_RHIMU</name>
<dbReference type="EMBL" id="GGEC01010709">
    <property type="protein sequence ID" value="MBW91192.1"/>
    <property type="molecule type" value="Transcribed_RNA"/>
</dbReference>
<accession>A0A2P2JCK2</accession>
<proteinExistence type="predicted"/>
<reference evidence="1" key="1">
    <citation type="submission" date="2018-02" db="EMBL/GenBank/DDBJ databases">
        <title>Rhizophora mucronata_Transcriptome.</title>
        <authorList>
            <person name="Meera S.P."/>
            <person name="Sreeshan A."/>
            <person name="Augustine A."/>
        </authorList>
    </citation>
    <scope>NUCLEOTIDE SEQUENCE</scope>
    <source>
        <tissue evidence="1">Leaf</tissue>
    </source>
</reference>
<protein>
    <submittedName>
        <fullName evidence="1">Uncharacterized protein</fullName>
    </submittedName>
</protein>
<dbReference type="AlphaFoldDB" id="A0A2P2JCK2"/>